<evidence type="ECO:0000259" key="10">
    <source>
        <dbReference type="PROSITE" id="PS50237"/>
    </source>
</evidence>
<dbReference type="InterPro" id="IPR035983">
    <property type="entry name" value="Hect_E3_ubiquitin_ligase"/>
</dbReference>
<comment type="pathway">
    <text evidence="2">Protein modification; protein ubiquitination.</text>
</comment>
<feature type="domain" description="WW" evidence="9">
    <location>
        <begin position="53"/>
        <end position="86"/>
    </location>
</feature>
<sequence>MSPATTTWLKPADDDNSPLPSGWERDRDPKNRIYYIDHNTRTTTYQKPTDACGPLPAGWVRLHKENDDFIYFNSETRTITCVRPPLDPLPDGWEEGIIEESGRVYYYNRNTHETAWVRPNTGGPEYMNELLPDGWEMRITNDNKVYYVDHNTCTTTWEDPRAPLELSQAEREFRQKLQYFDCHLHHPSVPVTTIKLSMRPAYIYEDSFIGISKLSAEEIRGIVAGEDDNDGAGISQEFVYLLSKEVFKPTRHLFRYTSGDSLTQDIDPASGAHPELLNHFKFVGRCFALAVFHHRNIPGRLTSAFFKRMLNKELTLADLESVDPELHSRLSNILNGKTANNGTRTFTMRDERQGVRVTVELKPGGASIPVTDDNKAEYVRLVVEYHLRGRVQAQFDAFMSGFNDLIPSSAISIFNEVELERVVVAYIHCGILETANTTSSQRGFQIRAGQISLSYGPLTKAVRTVNKAYFDGRQN</sequence>
<evidence type="ECO:0000259" key="9">
    <source>
        <dbReference type="PROSITE" id="PS50020"/>
    </source>
</evidence>
<evidence type="ECO:0000313" key="11">
    <source>
        <dbReference type="EMBL" id="OBZ68497.1"/>
    </source>
</evidence>
<feature type="domain" description="WW" evidence="9">
    <location>
        <begin position="17"/>
        <end position="50"/>
    </location>
</feature>
<comment type="caution">
    <text evidence="7">Lacks conserved residue(s) required for the propagation of feature annotation.</text>
</comment>
<dbReference type="SMART" id="SM00119">
    <property type="entry name" value="HECTc"/>
    <property type="match status" value="1"/>
</dbReference>
<keyword evidence="4" id="KW-0808">Transferase</keyword>
<evidence type="ECO:0000256" key="2">
    <source>
        <dbReference type="ARBA" id="ARBA00004906"/>
    </source>
</evidence>
<feature type="region of interest" description="Disordered" evidence="8">
    <location>
        <begin position="1"/>
        <end position="26"/>
    </location>
</feature>
<dbReference type="EC" id="2.3.2.26" evidence="3"/>
<dbReference type="GO" id="GO:0006511">
    <property type="term" value="P:ubiquitin-dependent protein catabolic process"/>
    <property type="evidence" value="ECO:0007669"/>
    <property type="project" value="TreeGrafter"/>
</dbReference>
<dbReference type="AlphaFoldDB" id="A0A1C7LWP0"/>
<dbReference type="InterPro" id="IPR000569">
    <property type="entry name" value="HECT_dom"/>
</dbReference>
<name>A0A1C7LWP0_GRIFR</name>
<gene>
    <name evidence="11" type="primary">hulA_0</name>
    <name evidence="11" type="ORF">A0H81_11613</name>
</gene>
<dbReference type="EMBL" id="LUGG01000020">
    <property type="protein sequence ID" value="OBZ68497.1"/>
    <property type="molecule type" value="Genomic_DNA"/>
</dbReference>
<feature type="domain" description="WW" evidence="9">
    <location>
        <begin position="87"/>
        <end position="121"/>
    </location>
</feature>
<dbReference type="PANTHER" id="PTHR11254">
    <property type="entry name" value="HECT DOMAIN UBIQUITIN-PROTEIN LIGASE"/>
    <property type="match status" value="1"/>
</dbReference>
<protein>
    <recommendedName>
        <fullName evidence="3">HECT-type E3 ubiquitin transferase</fullName>
        <ecNumber evidence="3">2.3.2.26</ecNumber>
    </recommendedName>
</protein>
<dbReference type="STRING" id="5627.A0A1C7LWP0"/>
<dbReference type="Gene3D" id="3.90.1750.10">
    <property type="entry name" value="Hect, E3 ligase catalytic domains"/>
    <property type="match status" value="1"/>
</dbReference>
<dbReference type="GO" id="GO:0061630">
    <property type="term" value="F:ubiquitin protein ligase activity"/>
    <property type="evidence" value="ECO:0007669"/>
    <property type="project" value="UniProtKB-EC"/>
</dbReference>
<dbReference type="PROSITE" id="PS50020">
    <property type="entry name" value="WW_DOMAIN_2"/>
    <property type="match status" value="4"/>
</dbReference>
<dbReference type="PROSITE" id="PS01159">
    <property type="entry name" value="WW_DOMAIN_1"/>
    <property type="match status" value="2"/>
</dbReference>
<comment type="catalytic activity">
    <reaction evidence="1">
        <text>S-ubiquitinyl-[E2 ubiquitin-conjugating enzyme]-L-cysteine + [acceptor protein]-L-lysine = [E2 ubiquitin-conjugating enzyme]-L-cysteine + N(6)-ubiquitinyl-[acceptor protein]-L-lysine.</text>
        <dbReference type="EC" id="2.3.2.26"/>
    </reaction>
</comment>
<dbReference type="Proteomes" id="UP000092993">
    <property type="component" value="Unassembled WGS sequence"/>
</dbReference>
<evidence type="ECO:0000256" key="6">
    <source>
        <dbReference type="ARBA" id="ARBA00022786"/>
    </source>
</evidence>
<dbReference type="CDD" id="cd00201">
    <property type="entry name" value="WW"/>
    <property type="match status" value="3"/>
</dbReference>
<accession>A0A1C7LWP0</accession>
<reference evidence="11 12" key="1">
    <citation type="submission" date="2016-03" db="EMBL/GenBank/DDBJ databases">
        <title>Whole genome sequencing of Grifola frondosa 9006-11.</title>
        <authorList>
            <person name="Min B."/>
            <person name="Park H."/>
            <person name="Kim J.-G."/>
            <person name="Cho H."/>
            <person name="Oh Y.-L."/>
            <person name="Kong W.-S."/>
            <person name="Choi I.-G."/>
        </authorList>
    </citation>
    <scope>NUCLEOTIDE SEQUENCE [LARGE SCALE GENOMIC DNA]</scope>
    <source>
        <strain evidence="11 12">9006-11</strain>
    </source>
</reference>
<dbReference type="InterPro" id="IPR050409">
    <property type="entry name" value="E3_ubiq-protein_ligase"/>
</dbReference>
<dbReference type="PROSITE" id="PS50237">
    <property type="entry name" value="HECT"/>
    <property type="match status" value="1"/>
</dbReference>
<dbReference type="Gene3D" id="2.20.70.10">
    <property type="match status" value="2"/>
</dbReference>
<feature type="domain" description="HECT" evidence="10">
    <location>
        <begin position="214"/>
        <end position="423"/>
    </location>
</feature>
<dbReference type="UniPathway" id="UPA00143"/>
<evidence type="ECO:0000256" key="7">
    <source>
        <dbReference type="PROSITE-ProRule" id="PRU00104"/>
    </source>
</evidence>
<dbReference type="OrthoDB" id="8068875at2759"/>
<dbReference type="PANTHER" id="PTHR11254:SF440">
    <property type="entry name" value="E3 UBIQUITIN-PROTEIN LIGASE NEDD-4"/>
    <property type="match status" value="1"/>
</dbReference>
<evidence type="ECO:0000256" key="8">
    <source>
        <dbReference type="SAM" id="MobiDB-lite"/>
    </source>
</evidence>
<keyword evidence="12" id="KW-1185">Reference proteome</keyword>
<evidence type="ECO:0000256" key="3">
    <source>
        <dbReference type="ARBA" id="ARBA00012485"/>
    </source>
</evidence>
<dbReference type="Gene3D" id="3.30.2160.10">
    <property type="entry name" value="Hect, E3 ligase catalytic domain"/>
    <property type="match status" value="1"/>
</dbReference>
<evidence type="ECO:0000313" key="12">
    <source>
        <dbReference type="Proteomes" id="UP000092993"/>
    </source>
</evidence>
<dbReference type="Pfam" id="PF00397">
    <property type="entry name" value="WW"/>
    <property type="match status" value="3"/>
</dbReference>
<feature type="domain" description="WW" evidence="9">
    <location>
        <begin position="129"/>
        <end position="162"/>
    </location>
</feature>
<comment type="caution">
    <text evidence="11">The sequence shown here is derived from an EMBL/GenBank/DDBJ whole genome shotgun (WGS) entry which is preliminary data.</text>
</comment>
<dbReference type="SUPFAM" id="SSF56204">
    <property type="entry name" value="Hect, E3 ligase catalytic domain"/>
    <property type="match status" value="1"/>
</dbReference>
<organism evidence="11 12">
    <name type="scientific">Grifola frondosa</name>
    <name type="common">Maitake</name>
    <name type="synonym">Polyporus frondosus</name>
    <dbReference type="NCBI Taxonomy" id="5627"/>
    <lineage>
        <taxon>Eukaryota</taxon>
        <taxon>Fungi</taxon>
        <taxon>Dikarya</taxon>
        <taxon>Basidiomycota</taxon>
        <taxon>Agaricomycotina</taxon>
        <taxon>Agaricomycetes</taxon>
        <taxon>Polyporales</taxon>
        <taxon>Grifolaceae</taxon>
        <taxon>Grifola</taxon>
    </lineage>
</organism>
<evidence type="ECO:0000256" key="1">
    <source>
        <dbReference type="ARBA" id="ARBA00000885"/>
    </source>
</evidence>
<dbReference type="GO" id="GO:0016567">
    <property type="term" value="P:protein ubiquitination"/>
    <property type="evidence" value="ECO:0007669"/>
    <property type="project" value="UniProtKB-UniPathway"/>
</dbReference>
<dbReference type="InterPro" id="IPR036020">
    <property type="entry name" value="WW_dom_sf"/>
</dbReference>
<dbReference type="SMART" id="SM00456">
    <property type="entry name" value="WW"/>
    <property type="match status" value="4"/>
</dbReference>
<dbReference type="SUPFAM" id="SSF51045">
    <property type="entry name" value="WW domain"/>
    <property type="match status" value="3"/>
</dbReference>
<dbReference type="Pfam" id="PF00632">
    <property type="entry name" value="HECT"/>
    <property type="match status" value="1"/>
</dbReference>
<evidence type="ECO:0000256" key="4">
    <source>
        <dbReference type="ARBA" id="ARBA00022679"/>
    </source>
</evidence>
<keyword evidence="5" id="KW-0677">Repeat</keyword>
<evidence type="ECO:0000256" key="5">
    <source>
        <dbReference type="ARBA" id="ARBA00022737"/>
    </source>
</evidence>
<dbReference type="GO" id="GO:0005737">
    <property type="term" value="C:cytoplasm"/>
    <property type="evidence" value="ECO:0007669"/>
    <property type="project" value="TreeGrafter"/>
</dbReference>
<proteinExistence type="predicted"/>
<keyword evidence="6 7" id="KW-0833">Ubl conjugation pathway</keyword>
<dbReference type="InterPro" id="IPR001202">
    <property type="entry name" value="WW_dom"/>
</dbReference>